<dbReference type="InterPro" id="IPR012675">
    <property type="entry name" value="Beta-grasp_dom_sf"/>
</dbReference>
<comment type="caution">
    <text evidence="10">The sequence shown here is derived from an EMBL/GenBank/DDBJ whole genome shotgun (WGS) entry which is preliminary data.</text>
</comment>
<evidence type="ECO:0000313" key="10">
    <source>
        <dbReference type="EMBL" id="MFC6007488.1"/>
    </source>
</evidence>
<dbReference type="InterPro" id="IPR001041">
    <property type="entry name" value="2Fe-2S_ferredoxin-type"/>
</dbReference>
<dbReference type="PANTHER" id="PTHR47354:SF1">
    <property type="entry name" value="CARNITINE MONOOXYGENASE REDUCTASE SUBUNIT"/>
    <property type="match status" value="1"/>
</dbReference>
<dbReference type="Proteomes" id="UP001596189">
    <property type="component" value="Unassembled WGS sequence"/>
</dbReference>
<keyword evidence="2" id="KW-0285">Flavoprotein</keyword>
<evidence type="ECO:0000256" key="1">
    <source>
        <dbReference type="ARBA" id="ARBA00001974"/>
    </source>
</evidence>
<keyword evidence="7" id="KW-0411">Iron-sulfur</keyword>
<dbReference type="SUPFAM" id="SSF52343">
    <property type="entry name" value="Ferredoxin reductase-like, C-terminal NADP-linked domain"/>
    <property type="match status" value="1"/>
</dbReference>
<dbReference type="PROSITE" id="PS51085">
    <property type="entry name" value="2FE2S_FER_2"/>
    <property type="match status" value="1"/>
</dbReference>
<reference evidence="11" key="1">
    <citation type="journal article" date="2019" name="Int. J. Syst. Evol. Microbiol.">
        <title>The Global Catalogue of Microorganisms (GCM) 10K type strain sequencing project: providing services to taxonomists for standard genome sequencing and annotation.</title>
        <authorList>
            <consortium name="The Broad Institute Genomics Platform"/>
            <consortium name="The Broad Institute Genome Sequencing Center for Infectious Disease"/>
            <person name="Wu L."/>
            <person name="Ma J."/>
        </authorList>
    </citation>
    <scope>NUCLEOTIDE SEQUENCE [LARGE SCALE GENOMIC DNA]</scope>
    <source>
        <strain evidence="11">KACC 14249</strain>
    </source>
</reference>
<dbReference type="Pfam" id="PF00111">
    <property type="entry name" value="Fer2"/>
    <property type="match status" value="1"/>
</dbReference>
<evidence type="ECO:0000259" key="8">
    <source>
        <dbReference type="PROSITE" id="PS51085"/>
    </source>
</evidence>
<dbReference type="Pfam" id="PF00175">
    <property type="entry name" value="NAD_binding_1"/>
    <property type="match status" value="1"/>
</dbReference>
<name>A0ABW1JFQ0_9ACTN</name>
<evidence type="ECO:0000256" key="3">
    <source>
        <dbReference type="ARBA" id="ARBA00022714"/>
    </source>
</evidence>
<dbReference type="InterPro" id="IPR039261">
    <property type="entry name" value="FNR_nucleotide-bd"/>
</dbReference>
<evidence type="ECO:0000259" key="9">
    <source>
        <dbReference type="PROSITE" id="PS51384"/>
    </source>
</evidence>
<evidence type="ECO:0000313" key="11">
    <source>
        <dbReference type="Proteomes" id="UP001596189"/>
    </source>
</evidence>
<dbReference type="PRINTS" id="PR00409">
    <property type="entry name" value="PHDIOXRDTASE"/>
</dbReference>
<keyword evidence="6" id="KW-0408">Iron</keyword>
<accession>A0ABW1JFQ0</accession>
<dbReference type="InterPro" id="IPR050415">
    <property type="entry name" value="MRET"/>
</dbReference>
<evidence type="ECO:0000256" key="2">
    <source>
        <dbReference type="ARBA" id="ARBA00022630"/>
    </source>
</evidence>
<dbReference type="PROSITE" id="PS51384">
    <property type="entry name" value="FAD_FR"/>
    <property type="match status" value="1"/>
</dbReference>
<dbReference type="InterPro" id="IPR017927">
    <property type="entry name" value="FAD-bd_FR_type"/>
</dbReference>
<gene>
    <name evidence="10" type="ORF">ACFQDO_10145</name>
</gene>
<dbReference type="Gene3D" id="2.40.30.10">
    <property type="entry name" value="Translation factors"/>
    <property type="match status" value="1"/>
</dbReference>
<dbReference type="Gene3D" id="3.40.50.80">
    <property type="entry name" value="Nucleotide-binding domain of ferredoxin-NADP reductase (FNR) module"/>
    <property type="match status" value="1"/>
</dbReference>
<dbReference type="PANTHER" id="PTHR47354">
    <property type="entry name" value="NADH OXIDOREDUCTASE HCR"/>
    <property type="match status" value="1"/>
</dbReference>
<keyword evidence="4" id="KW-0479">Metal-binding</keyword>
<evidence type="ECO:0000256" key="5">
    <source>
        <dbReference type="ARBA" id="ARBA00023002"/>
    </source>
</evidence>
<dbReference type="InterPro" id="IPR001433">
    <property type="entry name" value="OxRdtase_FAD/NAD-bd"/>
</dbReference>
<sequence length="324" mass="34817">MTETRTTLKEFEADLIVRDAEVVAADVVSLTLTATRGEALPAWTPGAHIDLLLDDDLTRQYSLCGNPIDAASWRVGVLRAPASRGGSTYVHEQLAPGRTVRVRGPRNHFPLVASPAYLFVAGGIGITPLLPMIAEVHAAGAQWSLLYGGRERASMAFLSELEAYGDHVTLAPQDETGFLDLDEWLGTPRPDTVVYCCGPEGLLAAVEERCTVWPPGSLHLERFSPKASDPGATGEDSSFELVLQRSGLTLQVPPDKSVFQVAKEAGANVLGSCLEGVCGTCETEVVDGDVDHRDSVLNDDEKASNEFMMICVSRCHSARLTLDL</sequence>
<dbReference type="CDD" id="cd00207">
    <property type="entry name" value="fer2"/>
    <property type="match status" value="1"/>
</dbReference>
<comment type="cofactor">
    <cofactor evidence="1">
        <name>FAD</name>
        <dbReference type="ChEBI" id="CHEBI:57692"/>
    </cofactor>
</comment>
<dbReference type="InterPro" id="IPR017938">
    <property type="entry name" value="Riboflavin_synthase-like_b-brl"/>
</dbReference>
<dbReference type="EMBL" id="JBHSRD010000003">
    <property type="protein sequence ID" value="MFC6007488.1"/>
    <property type="molecule type" value="Genomic_DNA"/>
</dbReference>
<evidence type="ECO:0000256" key="4">
    <source>
        <dbReference type="ARBA" id="ARBA00022723"/>
    </source>
</evidence>
<keyword evidence="11" id="KW-1185">Reference proteome</keyword>
<dbReference type="RefSeq" id="WP_345716285.1">
    <property type="nucleotide sequence ID" value="NZ_BAABFP010000004.1"/>
</dbReference>
<organism evidence="10 11">
    <name type="scientific">Angustibacter luteus</name>
    <dbReference type="NCBI Taxonomy" id="658456"/>
    <lineage>
        <taxon>Bacteria</taxon>
        <taxon>Bacillati</taxon>
        <taxon>Actinomycetota</taxon>
        <taxon>Actinomycetes</taxon>
        <taxon>Kineosporiales</taxon>
        <taxon>Kineosporiaceae</taxon>
    </lineage>
</organism>
<dbReference type="SUPFAM" id="SSF63380">
    <property type="entry name" value="Riboflavin synthase domain-like"/>
    <property type="match status" value="1"/>
</dbReference>
<feature type="domain" description="FAD-binding FR-type" evidence="9">
    <location>
        <begin position="8"/>
        <end position="112"/>
    </location>
</feature>
<keyword evidence="5" id="KW-0560">Oxidoreductase</keyword>
<dbReference type="InterPro" id="IPR036010">
    <property type="entry name" value="2Fe-2S_ferredoxin-like_sf"/>
</dbReference>
<feature type="domain" description="2Fe-2S ferredoxin-type" evidence="8">
    <location>
        <begin position="237"/>
        <end position="324"/>
    </location>
</feature>
<evidence type="ECO:0000256" key="7">
    <source>
        <dbReference type="ARBA" id="ARBA00023014"/>
    </source>
</evidence>
<evidence type="ECO:0000256" key="6">
    <source>
        <dbReference type="ARBA" id="ARBA00023004"/>
    </source>
</evidence>
<dbReference type="Gene3D" id="3.10.20.30">
    <property type="match status" value="1"/>
</dbReference>
<proteinExistence type="predicted"/>
<keyword evidence="3" id="KW-0001">2Fe-2S</keyword>
<dbReference type="InterPro" id="IPR006058">
    <property type="entry name" value="2Fe2S_fd_BS"/>
</dbReference>
<dbReference type="CDD" id="cd06185">
    <property type="entry name" value="PDR_like"/>
    <property type="match status" value="1"/>
</dbReference>
<protein>
    <submittedName>
        <fullName evidence="10">PDR/VanB family oxidoreductase</fullName>
    </submittedName>
</protein>
<dbReference type="SUPFAM" id="SSF54292">
    <property type="entry name" value="2Fe-2S ferredoxin-like"/>
    <property type="match status" value="1"/>
</dbReference>
<dbReference type="PROSITE" id="PS00197">
    <property type="entry name" value="2FE2S_FER_1"/>
    <property type="match status" value="1"/>
</dbReference>